<accession>A0ABR4NUS5</accession>
<feature type="compositionally biased region" description="Basic and acidic residues" evidence="1">
    <location>
        <begin position="13"/>
        <end position="31"/>
    </location>
</feature>
<name>A0ABR4NUS5_9SACH</name>
<gene>
    <name evidence="2" type="ORF">RNJ44_04349</name>
</gene>
<evidence type="ECO:0000313" key="2">
    <source>
        <dbReference type="EMBL" id="KAL3232433.1"/>
    </source>
</evidence>
<evidence type="ECO:0000313" key="3">
    <source>
        <dbReference type="Proteomes" id="UP001623330"/>
    </source>
</evidence>
<comment type="caution">
    <text evidence="2">The sequence shown here is derived from an EMBL/GenBank/DDBJ whole genome shotgun (WGS) entry which is preliminary data.</text>
</comment>
<sequence length="416" mass="47513">MDRVRALLGNSRRNTEREVRNEGRNEERNEESNEENIDNEPIPLLPPTFTEEPRHHLEDDQTTMFESDDMRTLDTLPSESSTIGDFQRLGFVNRCPRFDEERVVPFVSILLGRGFYSFNSEESYKAYLRNKRNLERVDIASGLGIPMFHAVPSSVVKSMFGSKSVPVMRVYKYIVVRTEASDSTAASETTTLPGAILDFAPSEAILEATIPNSEFSIYKYEFCTIYKDVISKTGRVEHMFTFNRLTGDPKAPLSMEQIPMVNYVQMRNTDTNYKGLNLRWYGSTGLASPFGSNNIKLLVLDDSMPSYMENKSISEFEQASRGQRLRPLGYLPIWARYSDDKVTVLPKKRAIRVATLDIREEINEIDPNDPNTLYKVPWDTQVLTTMAMLLHEYESRKDKRHNAVLGAQLGTPGMLI</sequence>
<dbReference type="Proteomes" id="UP001623330">
    <property type="component" value="Unassembled WGS sequence"/>
</dbReference>
<reference evidence="2 3" key="1">
    <citation type="submission" date="2024-05" db="EMBL/GenBank/DDBJ databases">
        <title>Long read based assembly of the Candida bracarensis genome reveals expanded adhesin content.</title>
        <authorList>
            <person name="Marcet-Houben M."/>
            <person name="Ksiezopolska E."/>
            <person name="Gabaldon T."/>
        </authorList>
    </citation>
    <scope>NUCLEOTIDE SEQUENCE [LARGE SCALE GENOMIC DNA]</scope>
    <source>
        <strain evidence="2 3">CBM6</strain>
    </source>
</reference>
<feature type="region of interest" description="Disordered" evidence="1">
    <location>
        <begin position="1"/>
        <end position="52"/>
    </location>
</feature>
<evidence type="ECO:0000256" key="1">
    <source>
        <dbReference type="SAM" id="MobiDB-lite"/>
    </source>
</evidence>
<proteinExistence type="predicted"/>
<protein>
    <submittedName>
        <fullName evidence="2">Uncharacterized protein</fullName>
    </submittedName>
</protein>
<keyword evidence="3" id="KW-1185">Reference proteome</keyword>
<organism evidence="2 3">
    <name type="scientific">Nakaseomyces bracarensis</name>
    <dbReference type="NCBI Taxonomy" id="273131"/>
    <lineage>
        <taxon>Eukaryota</taxon>
        <taxon>Fungi</taxon>
        <taxon>Dikarya</taxon>
        <taxon>Ascomycota</taxon>
        <taxon>Saccharomycotina</taxon>
        <taxon>Saccharomycetes</taxon>
        <taxon>Saccharomycetales</taxon>
        <taxon>Saccharomycetaceae</taxon>
        <taxon>Nakaseomyces</taxon>
    </lineage>
</organism>
<dbReference type="EMBL" id="JBEVYD010000005">
    <property type="protein sequence ID" value="KAL3232433.1"/>
    <property type="molecule type" value="Genomic_DNA"/>
</dbReference>